<dbReference type="EMBL" id="JAQLOI010000003">
    <property type="protein sequence ID" value="MDB1125003.1"/>
    <property type="molecule type" value="Genomic_DNA"/>
</dbReference>
<sequence>MKKVIMTLSLAILIPVTALASDTNKTEPLEKPTSKMKEPMTAGELFNKLDADNDGTISKLEFLEAQPVMQPPKPKKMKPEENRQKLAPQEEGNKDCQS</sequence>
<dbReference type="InterPro" id="IPR002048">
    <property type="entry name" value="EF_hand_dom"/>
</dbReference>
<feature type="signal peptide" evidence="2">
    <location>
        <begin position="1"/>
        <end position="20"/>
    </location>
</feature>
<reference evidence="4 5" key="1">
    <citation type="submission" date="2023-01" db="EMBL/GenBank/DDBJ databases">
        <title>Vibrio sp. KJ40-1 sp.nov, isolated from marine algae.</title>
        <authorList>
            <person name="Butt M."/>
            <person name="Kim J.M.J."/>
            <person name="Jeon C.O.C."/>
        </authorList>
    </citation>
    <scope>NUCLEOTIDE SEQUENCE [LARGE SCALE GENOMIC DNA]</scope>
    <source>
        <strain evidence="4 5">KJ40-1</strain>
    </source>
</reference>
<feature type="compositionally biased region" description="Basic and acidic residues" evidence="1">
    <location>
        <begin position="24"/>
        <end position="38"/>
    </location>
</feature>
<organism evidence="4 5">
    <name type="scientific">Vibrio algarum</name>
    <dbReference type="NCBI Taxonomy" id="3020714"/>
    <lineage>
        <taxon>Bacteria</taxon>
        <taxon>Pseudomonadati</taxon>
        <taxon>Pseudomonadota</taxon>
        <taxon>Gammaproteobacteria</taxon>
        <taxon>Vibrionales</taxon>
        <taxon>Vibrionaceae</taxon>
        <taxon>Vibrio</taxon>
    </lineage>
</organism>
<dbReference type="PROSITE" id="PS50222">
    <property type="entry name" value="EF_HAND_2"/>
    <property type="match status" value="1"/>
</dbReference>
<evidence type="ECO:0000313" key="4">
    <source>
        <dbReference type="EMBL" id="MDB1125003.1"/>
    </source>
</evidence>
<gene>
    <name evidence="4" type="ORF">PGX00_15705</name>
</gene>
<evidence type="ECO:0000256" key="2">
    <source>
        <dbReference type="SAM" id="SignalP"/>
    </source>
</evidence>
<evidence type="ECO:0000313" key="5">
    <source>
        <dbReference type="Proteomes" id="UP001210678"/>
    </source>
</evidence>
<feature type="region of interest" description="Disordered" evidence="1">
    <location>
        <begin position="20"/>
        <end position="39"/>
    </location>
</feature>
<feature type="chain" id="PRO_5046311852" evidence="2">
    <location>
        <begin position="21"/>
        <end position="98"/>
    </location>
</feature>
<dbReference type="InterPro" id="IPR018247">
    <property type="entry name" value="EF_Hand_1_Ca_BS"/>
</dbReference>
<dbReference type="SUPFAM" id="SSF47473">
    <property type="entry name" value="EF-hand"/>
    <property type="match status" value="1"/>
</dbReference>
<evidence type="ECO:0000256" key="1">
    <source>
        <dbReference type="SAM" id="MobiDB-lite"/>
    </source>
</evidence>
<protein>
    <submittedName>
        <fullName evidence="4">EF-hand domain-containing protein</fullName>
    </submittedName>
</protein>
<proteinExistence type="predicted"/>
<dbReference type="Proteomes" id="UP001210678">
    <property type="component" value="Unassembled WGS sequence"/>
</dbReference>
<dbReference type="RefSeq" id="WP_272138309.1">
    <property type="nucleotide sequence ID" value="NZ_JAQLOI010000003.1"/>
</dbReference>
<name>A0ABT4YTV1_9VIBR</name>
<keyword evidence="2" id="KW-0732">Signal</keyword>
<dbReference type="PROSITE" id="PS00018">
    <property type="entry name" value="EF_HAND_1"/>
    <property type="match status" value="1"/>
</dbReference>
<feature type="domain" description="EF-hand" evidence="3">
    <location>
        <begin position="37"/>
        <end position="72"/>
    </location>
</feature>
<dbReference type="InterPro" id="IPR011992">
    <property type="entry name" value="EF-hand-dom_pair"/>
</dbReference>
<comment type="caution">
    <text evidence="4">The sequence shown here is derived from an EMBL/GenBank/DDBJ whole genome shotgun (WGS) entry which is preliminary data.</text>
</comment>
<feature type="region of interest" description="Disordered" evidence="1">
    <location>
        <begin position="66"/>
        <end position="98"/>
    </location>
</feature>
<evidence type="ECO:0000259" key="3">
    <source>
        <dbReference type="PROSITE" id="PS50222"/>
    </source>
</evidence>
<accession>A0ABT4YTV1</accession>
<dbReference type="Gene3D" id="1.10.238.10">
    <property type="entry name" value="EF-hand"/>
    <property type="match status" value="1"/>
</dbReference>
<keyword evidence="5" id="KW-1185">Reference proteome</keyword>